<comment type="caution">
    <text evidence="1">The sequence shown here is derived from an EMBL/GenBank/DDBJ whole genome shotgun (WGS) entry which is preliminary data.</text>
</comment>
<sequence length="98" mass="11451">MCQGEVPILKSWCSRRSSRVVDLRESFLRGGGMRRPVRRRKLRRWPRGHKTNPQLARRTIGRTDGLSSLRTVWNTREVEGSRTDVWGSTRTRAGQENF</sequence>
<organism evidence="1 2">
    <name type="scientific">Elysia crispata</name>
    <name type="common">lettuce slug</name>
    <dbReference type="NCBI Taxonomy" id="231223"/>
    <lineage>
        <taxon>Eukaryota</taxon>
        <taxon>Metazoa</taxon>
        <taxon>Spiralia</taxon>
        <taxon>Lophotrochozoa</taxon>
        <taxon>Mollusca</taxon>
        <taxon>Gastropoda</taxon>
        <taxon>Heterobranchia</taxon>
        <taxon>Euthyneura</taxon>
        <taxon>Panpulmonata</taxon>
        <taxon>Sacoglossa</taxon>
        <taxon>Placobranchoidea</taxon>
        <taxon>Plakobranchidae</taxon>
        <taxon>Elysia</taxon>
    </lineage>
</organism>
<evidence type="ECO:0000313" key="2">
    <source>
        <dbReference type="Proteomes" id="UP001283361"/>
    </source>
</evidence>
<keyword evidence="2" id="KW-1185">Reference proteome</keyword>
<dbReference type="Proteomes" id="UP001283361">
    <property type="component" value="Unassembled WGS sequence"/>
</dbReference>
<protein>
    <submittedName>
        <fullName evidence="1">Uncharacterized protein</fullName>
    </submittedName>
</protein>
<proteinExistence type="predicted"/>
<accession>A0AAE1DX71</accession>
<evidence type="ECO:0000313" key="1">
    <source>
        <dbReference type="EMBL" id="KAK3786299.1"/>
    </source>
</evidence>
<gene>
    <name evidence="1" type="ORF">RRG08_019515</name>
</gene>
<dbReference type="AlphaFoldDB" id="A0AAE1DX71"/>
<dbReference type="EMBL" id="JAWDGP010001978">
    <property type="protein sequence ID" value="KAK3786299.1"/>
    <property type="molecule type" value="Genomic_DNA"/>
</dbReference>
<name>A0AAE1DX71_9GAST</name>
<reference evidence="1" key="1">
    <citation type="journal article" date="2023" name="G3 (Bethesda)">
        <title>A reference genome for the long-term kleptoplast-retaining sea slug Elysia crispata morphotype clarki.</title>
        <authorList>
            <person name="Eastman K.E."/>
            <person name="Pendleton A.L."/>
            <person name="Shaikh M.A."/>
            <person name="Suttiyut T."/>
            <person name="Ogas R."/>
            <person name="Tomko P."/>
            <person name="Gavelis G."/>
            <person name="Widhalm J.R."/>
            <person name="Wisecaver J.H."/>
        </authorList>
    </citation>
    <scope>NUCLEOTIDE SEQUENCE</scope>
    <source>
        <strain evidence="1">ECLA1</strain>
    </source>
</reference>